<gene>
    <name evidence="4" type="ORF">BV898_17064</name>
</gene>
<dbReference type="Pfam" id="PF03098">
    <property type="entry name" value="An_peroxidase"/>
    <property type="match status" value="2"/>
</dbReference>
<dbReference type="GO" id="GO:0004601">
    <property type="term" value="F:peroxidase activity"/>
    <property type="evidence" value="ECO:0007669"/>
    <property type="project" value="UniProtKB-KW"/>
</dbReference>
<dbReference type="InterPro" id="IPR037120">
    <property type="entry name" value="Haem_peroxidase_sf_animal"/>
</dbReference>
<dbReference type="GO" id="GO:0046872">
    <property type="term" value="F:metal ion binding"/>
    <property type="evidence" value="ECO:0007669"/>
    <property type="project" value="UniProtKB-KW"/>
</dbReference>
<reference evidence="5" key="1">
    <citation type="submission" date="2017-01" db="EMBL/GenBank/DDBJ databases">
        <title>Comparative genomics of anhydrobiosis in the tardigrade Hypsibius dujardini.</title>
        <authorList>
            <person name="Yoshida Y."/>
            <person name="Koutsovoulos G."/>
            <person name="Laetsch D."/>
            <person name="Stevens L."/>
            <person name="Kumar S."/>
            <person name="Horikawa D."/>
            <person name="Ishino K."/>
            <person name="Komine S."/>
            <person name="Tomita M."/>
            <person name="Blaxter M."/>
            <person name="Arakawa K."/>
        </authorList>
    </citation>
    <scope>NUCLEOTIDE SEQUENCE [LARGE SCALE GENOMIC DNA]</scope>
    <source>
        <strain evidence="5">Z151</strain>
    </source>
</reference>
<dbReference type="InterPro" id="IPR019791">
    <property type="entry name" value="Haem_peroxidase_animal"/>
</dbReference>
<dbReference type="PANTHER" id="PTHR11475">
    <property type="entry name" value="OXIDASE/PEROXIDASE"/>
    <property type="match status" value="1"/>
</dbReference>
<dbReference type="InterPro" id="IPR010255">
    <property type="entry name" value="Haem_peroxidase_sf"/>
</dbReference>
<keyword evidence="2" id="KW-0479">Metal-binding</keyword>
<dbReference type="GO" id="GO:0005576">
    <property type="term" value="C:extracellular region"/>
    <property type="evidence" value="ECO:0007669"/>
    <property type="project" value="UniProtKB-SubCell"/>
</dbReference>
<accession>A0A9X6NLM8</accession>
<dbReference type="OrthoDB" id="823504at2759"/>
<evidence type="ECO:0000313" key="4">
    <source>
        <dbReference type="EMBL" id="OWA52616.1"/>
    </source>
</evidence>
<keyword evidence="2" id="KW-0408">Iron</keyword>
<evidence type="ECO:0000256" key="2">
    <source>
        <dbReference type="PIRSR" id="PIRSR619791-2"/>
    </source>
</evidence>
<sequence length="609" mass="66995">MASWLLSCLLFAVCKNAGAQHIGSSGRSIDSSSRNGNYFQNSPDYWKDDAYGRGWSGWQIASQELQSRMGTVLQKPVVVTADFVEDHFKDAVAKAVKQFDKPDFATTSKTSSAAQLNAFGATGPDALMMAKDALVVEDFASSLSKKIMPGAKSPDARASLKTRDLPSSLNLLMPSVQATTGRKTKTAVCNDKEIPVVPITDFLKSSPAQQQCAKSKYRTHSGKCNNICFPECGHDFQNLPRRSSRNQPLPSARLVSTLVGTTVRPAPTWTTMFMHFGQFLDHDITLGLQTLHSLWLRQHNSLTFALSKMNPDWDEETLYQEARAIVAAQLQHIVYNEWLPVLLGPEAMNTWGLNLMPSGRYHGYDATVNAGLANEFSAAAFRVGHTMVTGVYTRLSEAHEPLPKIRLSNTYFKANEIYKVGMLDEVLRGMTDQSGKIVENSATTELSQQLFPTNGTALFGLDLISINIQRGRDHGLPAYMNWRKLCGLPTADNFAGLKGLRIFSDDVIDKLAKIYESVKDIDLYPAGIAEASVNGGDRFWYENDLPLPSRLTDDQLNAIRQTTLASVLCSNVAGINSIQASVFRTVSDSNSRLSCSDIRPMDLGPWLSA</sequence>
<organism evidence="4 5">
    <name type="scientific">Hypsibius exemplaris</name>
    <name type="common">Freshwater tardigrade</name>
    <dbReference type="NCBI Taxonomy" id="2072580"/>
    <lineage>
        <taxon>Eukaryota</taxon>
        <taxon>Metazoa</taxon>
        <taxon>Ecdysozoa</taxon>
        <taxon>Tardigrada</taxon>
        <taxon>Eutardigrada</taxon>
        <taxon>Parachela</taxon>
        <taxon>Hypsibioidea</taxon>
        <taxon>Hypsibiidae</taxon>
        <taxon>Hypsibius</taxon>
    </lineage>
</organism>
<keyword evidence="1" id="KW-0575">Peroxidase</keyword>
<keyword evidence="1" id="KW-0560">Oxidoreductase</keyword>
<dbReference type="GO" id="GO:0006979">
    <property type="term" value="P:response to oxidative stress"/>
    <property type="evidence" value="ECO:0007669"/>
    <property type="project" value="InterPro"/>
</dbReference>
<dbReference type="SUPFAM" id="SSF48113">
    <property type="entry name" value="Heme-dependent peroxidases"/>
    <property type="match status" value="1"/>
</dbReference>
<dbReference type="EMBL" id="MTYJ01000277">
    <property type="protein sequence ID" value="OWA52616.1"/>
    <property type="molecule type" value="Genomic_DNA"/>
</dbReference>
<comment type="caution">
    <text evidence="4">The sequence shown here is derived from an EMBL/GenBank/DDBJ whole genome shotgun (WGS) entry which is preliminary data.</text>
</comment>
<evidence type="ECO:0000313" key="5">
    <source>
        <dbReference type="Proteomes" id="UP000192578"/>
    </source>
</evidence>
<keyword evidence="2" id="KW-0349">Heme</keyword>
<dbReference type="GO" id="GO:0020037">
    <property type="term" value="F:heme binding"/>
    <property type="evidence" value="ECO:0007669"/>
    <property type="project" value="InterPro"/>
</dbReference>
<dbReference type="PANTHER" id="PTHR11475:SF134">
    <property type="entry name" value="LD42267P"/>
    <property type="match status" value="1"/>
</dbReference>
<dbReference type="Gene3D" id="1.10.640.10">
    <property type="entry name" value="Haem peroxidase domain superfamily, animal type"/>
    <property type="match status" value="2"/>
</dbReference>
<keyword evidence="3" id="KW-0732">Signal</keyword>
<protein>
    <submittedName>
        <fullName evidence="4">Peroxidasin</fullName>
    </submittedName>
</protein>
<dbReference type="AlphaFoldDB" id="A0A9X6NLM8"/>
<feature type="binding site" description="axial binding residue" evidence="2">
    <location>
        <position position="385"/>
    </location>
    <ligand>
        <name>heme b</name>
        <dbReference type="ChEBI" id="CHEBI:60344"/>
    </ligand>
    <ligandPart>
        <name>Fe</name>
        <dbReference type="ChEBI" id="CHEBI:18248"/>
    </ligandPart>
</feature>
<keyword evidence="5" id="KW-1185">Reference proteome</keyword>
<name>A0A9X6NLM8_HYPEX</name>
<feature type="chain" id="PRO_5040884839" evidence="3">
    <location>
        <begin position="20"/>
        <end position="609"/>
    </location>
</feature>
<feature type="signal peptide" evidence="3">
    <location>
        <begin position="1"/>
        <end position="19"/>
    </location>
</feature>
<dbReference type="PROSITE" id="PS50292">
    <property type="entry name" value="PEROXIDASE_3"/>
    <property type="match status" value="1"/>
</dbReference>
<evidence type="ECO:0000256" key="1">
    <source>
        <dbReference type="ARBA" id="ARBA00022559"/>
    </source>
</evidence>
<evidence type="ECO:0000256" key="3">
    <source>
        <dbReference type="SAM" id="SignalP"/>
    </source>
</evidence>
<dbReference type="Proteomes" id="UP000192578">
    <property type="component" value="Unassembled WGS sequence"/>
</dbReference>
<proteinExistence type="predicted"/>